<keyword evidence="2" id="KW-0418">Kinase</keyword>
<dbReference type="OrthoDB" id="9768004at2"/>
<dbReference type="EC" id="2.7.11.1" evidence="2"/>
<reference evidence="2 3" key="1">
    <citation type="submission" date="2016-12" db="EMBL/GenBank/DDBJ databases">
        <authorList>
            <person name="Song W.-J."/>
            <person name="Kurnit D.M."/>
        </authorList>
    </citation>
    <scope>NUCLEOTIDE SEQUENCE [LARGE SCALE GENOMIC DNA]</scope>
    <source>
        <strain evidence="2 3">IMCC3135</strain>
    </source>
</reference>
<feature type="domain" description="Sulfatase-modifying factor enzyme-like" evidence="1">
    <location>
        <begin position="79"/>
        <end position="352"/>
    </location>
</feature>
<evidence type="ECO:0000313" key="3">
    <source>
        <dbReference type="Proteomes" id="UP000250079"/>
    </source>
</evidence>
<dbReference type="Proteomes" id="UP000250079">
    <property type="component" value="Chromosome"/>
</dbReference>
<accession>A0A2Z2NNJ4</accession>
<gene>
    <name evidence="2" type="primary">pkn1_2</name>
    <name evidence="2" type="ORF">IMCC3135_05980</name>
</gene>
<evidence type="ECO:0000313" key="2">
    <source>
        <dbReference type="EMBL" id="ASJ71308.1"/>
    </source>
</evidence>
<dbReference type="InterPro" id="IPR051043">
    <property type="entry name" value="Sulfatase_Mod_Factor_Kinase"/>
</dbReference>
<dbReference type="RefSeq" id="WP_088916763.1">
    <property type="nucleotide sequence ID" value="NZ_CP018632.1"/>
</dbReference>
<name>A0A2Z2NNJ4_9GAMM</name>
<evidence type="ECO:0000259" key="1">
    <source>
        <dbReference type="Pfam" id="PF03781"/>
    </source>
</evidence>
<dbReference type="GO" id="GO:0004674">
    <property type="term" value="F:protein serine/threonine kinase activity"/>
    <property type="evidence" value="ECO:0007669"/>
    <property type="project" value="UniProtKB-EC"/>
</dbReference>
<dbReference type="Gene3D" id="3.90.1580.10">
    <property type="entry name" value="paralog of FGE (formylglycine-generating enzyme)"/>
    <property type="match status" value="1"/>
</dbReference>
<dbReference type="InterPro" id="IPR042095">
    <property type="entry name" value="SUMF_sf"/>
</dbReference>
<dbReference type="EMBL" id="CP018632">
    <property type="protein sequence ID" value="ASJ71308.1"/>
    <property type="molecule type" value="Genomic_DNA"/>
</dbReference>
<dbReference type="AlphaFoldDB" id="A0A2Z2NNJ4"/>
<keyword evidence="3" id="KW-1185">Reference proteome</keyword>
<organism evidence="2 3">
    <name type="scientific">Granulosicoccus antarcticus IMCC3135</name>
    <dbReference type="NCBI Taxonomy" id="1192854"/>
    <lineage>
        <taxon>Bacteria</taxon>
        <taxon>Pseudomonadati</taxon>
        <taxon>Pseudomonadota</taxon>
        <taxon>Gammaproteobacteria</taxon>
        <taxon>Chromatiales</taxon>
        <taxon>Granulosicoccaceae</taxon>
        <taxon>Granulosicoccus</taxon>
    </lineage>
</organism>
<protein>
    <submittedName>
        <fullName evidence="2">Serine/threonine-protein kinase pkn1</fullName>
        <ecNumber evidence="2">2.7.11.1</ecNumber>
    </submittedName>
</protein>
<dbReference type="PANTHER" id="PTHR23150">
    <property type="entry name" value="SULFATASE MODIFYING FACTOR 1, 2"/>
    <property type="match status" value="1"/>
</dbReference>
<sequence length="355" mass="39503">MIPAKCNNASSDRRLQAVATHSDSCCSPTRPAPAVSQFDTGSEHACCAPVRGEQATSPGVSAAFSTLRCEVSLRPAARSIPGGSALVGTSDPGVRDDGETPLRRVRMKPFRISQTAISNTQFLQFIEQTRYVTEAERFGWSYVFWQQVPEDIERTQGIPGIEWWRRVNGANWRDVNGPGTQARGWHPDHPVVHVSWNDATIYARWAGGRLPSEAEWEHAARGGLGDVKFPWGDTEPDDTDTLPCNIWQGTFPDTNSGADGYLSTAPARSFEPNGYELYNLCGNVWEWTADNYSNKSRNPKARSRIRSMKDYKLAKGGSFLCHKSYCYRYRIAARTGSTPDSTTTHQSFRVVWDEA</sequence>
<dbReference type="InterPro" id="IPR005532">
    <property type="entry name" value="SUMF_dom"/>
</dbReference>
<dbReference type="GO" id="GO:0120147">
    <property type="term" value="F:formylglycine-generating oxidase activity"/>
    <property type="evidence" value="ECO:0007669"/>
    <property type="project" value="TreeGrafter"/>
</dbReference>
<dbReference type="InterPro" id="IPR016187">
    <property type="entry name" value="CTDL_fold"/>
</dbReference>
<proteinExistence type="predicted"/>
<dbReference type="SUPFAM" id="SSF56436">
    <property type="entry name" value="C-type lectin-like"/>
    <property type="match status" value="1"/>
</dbReference>
<dbReference type="PANTHER" id="PTHR23150:SF19">
    <property type="entry name" value="FORMYLGLYCINE-GENERATING ENZYME"/>
    <property type="match status" value="1"/>
</dbReference>
<keyword evidence="2" id="KW-0808">Transferase</keyword>
<dbReference type="KEGG" id="gai:IMCC3135_05980"/>
<dbReference type="Pfam" id="PF03781">
    <property type="entry name" value="FGE-sulfatase"/>
    <property type="match status" value="1"/>
</dbReference>